<dbReference type="EMBL" id="FOIR01000002">
    <property type="protein sequence ID" value="SEW26956.1"/>
    <property type="molecule type" value="Genomic_DNA"/>
</dbReference>
<keyword evidence="2" id="KW-0732">Signal</keyword>
<proteinExistence type="inferred from homology"/>
<feature type="signal peptide" evidence="2">
    <location>
        <begin position="1"/>
        <end position="25"/>
    </location>
</feature>
<feature type="domain" description="Porin opacity type" evidence="3">
    <location>
        <begin position="114"/>
        <end position="207"/>
    </location>
</feature>
<organism evidence="4 5">
    <name type="scientific">Roseivirga pacifica</name>
    <dbReference type="NCBI Taxonomy" id="1267423"/>
    <lineage>
        <taxon>Bacteria</taxon>
        <taxon>Pseudomonadati</taxon>
        <taxon>Bacteroidota</taxon>
        <taxon>Cytophagia</taxon>
        <taxon>Cytophagales</taxon>
        <taxon>Roseivirgaceae</taxon>
        <taxon>Roseivirga</taxon>
    </lineage>
</organism>
<reference evidence="5" key="1">
    <citation type="submission" date="2016-10" db="EMBL/GenBank/DDBJ databases">
        <authorList>
            <person name="Varghese N."/>
            <person name="Submissions S."/>
        </authorList>
    </citation>
    <scope>NUCLEOTIDE SEQUENCE [LARGE SCALE GENOMIC DNA]</scope>
    <source>
        <strain evidence="5">CGMCC 1.12402</strain>
    </source>
</reference>
<dbReference type="Pfam" id="PF02462">
    <property type="entry name" value="Opacity"/>
    <property type="match status" value="1"/>
</dbReference>
<evidence type="ECO:0000313" key="4">
    <source>
        <dbReference type="EMBL" id="SEW26956.1"/>
    </source>
</evidence>
<evidence type="ECO:0000259" key="3">
    <source>
        <dbReference type="Pfam" id="PF02462"/>
    </source>
</evidence>
<comment type="similarity">
    <text evidence="1">Belongs to the opacity porin family.</text>
</comment>
<dbReference type="STRING" id="1267423.SAMN05216290_2377"/>
<accession>A0A1I0QIC9</accession>
<dbReference type="Proteomes" id="UP000199437">
    <property type="component" value="Unassembled WGS sequence"/>
</dbReference>
<dbReference type="AlphaFoldDB" id="A0A1I0QIC9"/>
<evidence type="ECO:0000256" key="1">
    <source>
        <dbReference type="ARBA" id="ARBA00009830"/>
    </source>
</evidence>
<protein>
    <submittedName>
        <fullName evidence="4">Outer membrane protein beta-barrel domain-containing protein</fullName>
    </submittedName>
</protein>
<dbReference type="Gene3D" id="2.40.160.20">
    <property type="match status" value="1"/>
</dbReference>
<gene>
    <name evidence="4" type="ORF">SAMN05216290_2377</name>
</gene>
<dbReference type="InterPro" id="IPR011250">
    <property type="entry name" value="OMP/PagP_B-barrel"/>
</dbReference>
<dbReference type="OrthoDB" id="1094316at2"/>
<dbReference type="RefSeq" id="WP_090258798.1">
    <property type="nucleotide sequence ID" value="NZ_FOIR01000002.1"/>
</dbReference>
<evidence type="ECO:0000256" key="2">
    <source>
        <dbReference type="SAM" id="SignalP"/>
    </source>
</evidence>
<evidence type="ECO:0000313" key="5">
    <source>
        <dbReference type="Proteomes" id="UP000199437"/>
    </source>
</evidence>
<feature type="chain" id="PRO_5011560276" evidence="2">
    <location>
        <begin position="26"/>
        <end position="208"/>
    </location>
</feature>
<dbReference type="GeneID" id="99987079"/>
<dbReference type="InterPro" id="IPR003394">
    <property type="entry name" value="Porin_opacity"/>
</dbReference>
<dbReference type="SUPFAM" id="SSF56925">
    <property type="entry name" value="OMPA-like"/>
    <property type="match status" value="1"/>
</dbReference>
<name>A0A1I0QIC9_9BACT</name>
<sequence>MKKLYRIFAIVILGAGLFSTTDAEAQYQASYLHIDYAPVIGLGETADYAGGFSFNGFSAGYRFFISTNVSVGLESGWQVMREESDGIVTEVIETEDNTLTLSAKQFRFINSTPVLATGHYYFGSEYSVRPYVGIGVGGYYIARRTEMGLYAFEDNNFHFGLAPAAGVIVPFQGDVSGHFGVKYNYATKAGDSANVNYLGFSIGVGFGL</sequence>
<keyword evidence="5" id="KW-1185">Reference proteome</keyword>